<keyword evidence="5" id="KW-1185">Reference proteome</keyword>
<feature type="region of interest" description="Disordered" evidence="1">
    <location>
        <begin position="128"/>
        <end position="150"/>
    </location>
</feature>
<dbReference type="AlphaFoldDB" id="A0A2N3IIL2"/>
<evidence type="ECO:0000256" key="1">
    <source>
        <dbReference type="SAM" id="MobiDB-lite"/>
    </source>
</evidence>
<sequence>MKNCAKNDCKVSKFSLLILLIGCALGVIACQSEKKQSPPPLSPEKMIQVLIDIHIAESQVPNLVSTPDSSYFLNKAFERKVFQKHKIDSAAYYQSYAYYLENIAEFEKMYAIVVDSLVYRESTHNLGKPLDTAQKKNTSQPTPTKPRIDSSGLELKKKLRKKLLQNRINEL</sequence>
<dbReference type="OrthoDB" id="981921at2"/>
<dbReference type="InterPro" id="IPR025381">
    <property type="entry name" value="DUF4296"/>
</dbReference>
<proteinExistence type="predicted"/>
<name>A0A2N3IIL2_9BACT</name>
<gene>
    <name evidence="4" type="ORF">Rain11_0825</name>
</gene>
<keyword evidence="2" id="KW-0732">Signal</keyword>
<evidence type="ECO:0000256" key="2">
    <source>
        <dbReference type="SAM" id="SignalP"/>
    </source>
</evidence>
<feature type="chain" id="PRO_5014639089" description="DUF4296 domain-containing protein" evidence="2">
    <location>
        <begin position="30"/>
        <end position="171"/>
    </location>
</feature>
<protein>
    <recommendedName>
        <fullName evidence="3">DUF4296 domain-containing protein</fullName>
    </recommendedName>
</protein>
<reference evidence="4 5" key="1">
    <citation type="submission" date="2017-06" db="EMBL/GenBank/DDBJ databases">
        <title>Raineya orbicola gen. nov., sp. nov. a slightly thermophilic bacterium of the phylum Bacteroidetes and the description of Raineyaceae fam. nov.</title>
        <authorList>
            <person name="Albuquerque L."/>
            <person name="Polonia A.R.M."/>
            <person name="Barroso C."/>
            <person name="Froufe H.J.C."/>
            <person name="Lage O."/>
            <person name="Lobo-Da-Cunha A."/>
            <person name="Egas C."/>
            <person name="Da Costa M.S."/>
        </authorList>
    </citation>
    <scope>NUCLEOTIDE SEQUENCE [LARGE SCALE GENOMIC DNA]</scope>
    <source>
        <strain evidence="4 5">SPSPC-11</strain>
    </source>
</reference>
<evidence type="ECO:0000313" key="5">
    <source>
        <dbReference type="Proteomes" id="UP000233387"/>
    </source>
</evidence>
<dbReference type="PROSITE" id="PS51257">
    <property type="entry name" value="PROKAR_LIPOPROTEIN"/>
    <property type="match status" value="1"/>
</dbReference>
<accession>A0A2N3IIL2</accession>
<evidence type="ECO:0000313" key="4">
    <source>
        <dbReference type="EMBL" id="PKQ70165.1"/>
    </source>
</evidence>
<feature type="signal peptide" evidence="2">
    <location>
        <begin position="1"/>
        <end position="29"/>
    </location>
</feature>
<organism evidence="4 5">
    <name type="scientific">Raineya orbicola</name>
    <dbReference type="NCBI Taxonomy" id="2016530"/>
    <lineage>
        <taxon>Bacteria</taxon>
        <taxon>Pseudomonadati</taxon>
        <taxon>Bacteroidota</taxon>
        <taxon>Cytophagia</taxon>
        <taxon>Cytophagales</taxon>
        <taxon>Raineyaceae</taxon>
        <taxon>Raineya</taxon>
    </lineage>
</organism>
<feature type="domain" description="DUF4296" evidence="3">
    <location>
        <begin position="41"/>
        <end position="120"/>
    </location>
</feature>
<evidence type="ECO:0000259" key="3">
    <source>
        <dbReference type="Pfam" id="PF14129"/>
    </source>
</evidence>
<dbReference type="Pfam" id="PF14129">
    <property type="entry name" value="DUF4296"/>
    <property type="match status" value="1"/>
</dbReference>
<comment type="caution">
    <text evidence="4">The sequence shown here is derived from an EMBL/GenBank/DDBJ whole genome shotgun (WGS) entry which is preliminary data.</text>
</comment>
<dbReference type="Proteomes" id="UP000233387">
    <property type="component" value="Unassembled WGS sequence"/>
</dbReference>
<dbReference type="EMBL" id="NKXO01000010">
    <property type="protein sequence ID" value="PKQ70165.1"/>
    <property type="molecule type" value="Genomic_DNA"/>
</dbReference>